<protein>
    <recommendedName>
        <fullName evidence="3">Transcriptional regulator, AbiEi antitoxin, Type IV TA system</fullName>
    </recommendedName>
</protein>
<accession>A0A7Y9YAE2</accession>
<dbReference type="RefSeq" id="WP_179529649.1">
    <property type="nucleotide sequence ID" value="NZ_BAAAPP010000002.1"/>
</dbReference>
<dbReference type="Pfam" id="PF19570">
    <property type="entry name" value="DUF6088"/>
    <property type="match status" value="1"/>
</dbReference>
<reference evidence="1 2" key="1">
    <citation type="submission" date="2020-07" db="EMBL/GenBank/DDBJ databases">
        <title>Sequencing the genomes of 1000 actinobacteria strains.</title>
        <authorList>
            <person name="Klenk H.-P."/>
        </authorList>
    </citation>
    <scope>NUCLEOTIDE SEQUENCE [LARGE SCALE GENOMIC DNA]</scope>
    <source>
        <strain evidence="1 2">DSM 18248</strain>
    </source>
</reference>
<dbReference type="AlphaFoldDB" id="A0A7Y9YAE2"/>
<dbReference type="EMBL" id="JACBZI010000001">
    <property type="protein sequence ID" value="NYI08550.1"/>
    <property type="molecule type" value="Genomic_DNA"/>
</dbReference>
<dbReference type="InterPro" id="IPR045738">
    <property type="entry name" value="DUF6088"/>
</dbReference>
<sequence>MSVMERVRERVVATPADAFIHSRDLVAELGERTAVDVALHRLKETEDLVPVRRGLYYKGRKTRFGTTRPEALRVGYEVARSAGFECGVGPAGYSAARALGLTTQVPRRDELSVPGRAPADTPDVHFCSRSSTARSKLRPLEVAVLELLPAWPRYSEESWGTFVKVVAALSAEGKVSLSEVRDVARRERHVAARKRAERLFDEVETVG</sequence>
<evidence type="ECO:0000313" key="2">
    <source>
        <dbReference type="Proteomes" id="UP000537326"/>
    </source>
</evidence>
<proteinExistence type="predicted"/>
<keyword evidence="2" id="KW-1185">Reference proteome</keyword>
<name>A0A7Y9YAE2_9ACTN</name>
<comment type="caution">
    <text evidence="1">The sequence shown here is derived from an EMBL/GenBank/DDBJ whole genome shotgun (WGS) entry which is preliminary data.</text>
</comment>
<evidence type="ECO:0000313" key="1">
    <source>
        <dbReference type="EMBL" id="NYI08550.1"/>
    </source>
</evidence>
<organism evidence="1 2">
    <name type="scientific">Nocardioides marinus</name>
    <dbReference type="NCBI Taxonomy" id="374514"/>
    <lineage>
        <taxon>Bacteria</taxon>
        <taxon>Bacillati</taxon>
        <taxon>Actinomycetota</taxon>
        <taxon>Actinomycetes</taxon>
        <taxon>Propionibacteriales</taxon>
        <taxon>Nocardioidaceae</taxon>
        <taxon>Nocardioides</taxon>
    </lineage>
</organism>
<gene>
    <name evidence="1" type="ORF">BKA05_000065</name>
</gene>
<evidence type="ECO:0008006" key="3">
    <source>
        <dbReference type="Google" id="ProtNLM"/>
    </source>
</evidence>
<dbReference type="Proteomes" id="UP000537326">
    <property type="component" value="Unassembled WGS sequence"/>
</dbReference>